<evidence type="ECO:0000259" key="1">
    <source>
        <dbReference type="PROSITE" id="PS51832"/>
    </source>
</evidence>
<accession>A0A841SSZ3</accession>
<keyword evidence="3" id="KW-1185">Reference proteome</keyword>
<gene>
    <name evidence="2" type="ORF">H7B67_09485</name>
</gene>
<evidence type="ECO:0000313" key="3">
    <source>
        <dbReference type="Proteomes" id="UP000535838"/>
    </source>
</evidence>
<dbReference type="Gene3D" id="1.10.3210.10">
    <property type="entry name" value="Hypothetical protein af1432"/>
    <property type="match status" value="1"/>
</dbReference>
<comment type="caution">
    <text evidence="2">The sequence shown here is derived from an EMBL/GenBank/DDBJ whole genome shotgun (WGS) entry which is preliminary data.</text>
</comment>
<feature type="domain" description="HD-GYP" evidence="1">
    <location>
        <begin position="97"/>
        <end position="293"/>
    </location>
</feature>
<dbReference type="AlphaFoldDB" id="A0A841SSZ3"/>
<dbReference type="RefSeq" id="WP_185119556.1">
    <property type="nucleotide sequence ID" value="NZ_JACJVQ010000006.1"/>
</dbReference>
<dbReference type="PROSITE" id="PS51832">
    <property type="entry name" value="HD_GYP"/>
    <property type="match status" value="1"/>
</dbReference>
<dbReference type="InterPro" id="IPR003607">
    <property type="entry name" value="HD/PDEase_dom"/>
</dbReference>
<dbReference type="PANTHER" id="PTHR43155:SF2">
    <property type="entry name" value="CYCLIC DI-GMP PHOSPHODIESTERASE PA4108"/>
    <property type="match status" value="1"/>
</dbReference>
<dbReference type="InterPro" id="IPR037522">
    <property type="entry name" value="HD_GYP_dom"/>
</dbReference>
<evidence type="ECO:0000313" key="2">
    <source>
        <dbReference type="EMBL" id="MBB6634342.1"/>
    </source>
</evidence>
<reference evidence="2 3" key="1">
    <citation type="submission" date="2020-08" db="EMBL/GenBank/DDBJ databases">
        <title>Cohnella phylogeny.</title>
        <authorList>
            <person name="Dunlap C."/>
        </authorList>
    </citation>
    <scope>NUCLEOTIDE SEQUENCE [LARGE SCALE GENOMIC DNA]</scope>
    <source>
        <strain evidence="2 3">DSM 25241</strain>
    </source>
</reference>
<dbReference type="Proteomes" id="UP000535838">
    <property type="component" value="Unassembled WGS sequence"/>
</dbReference>
<dbReference type="Pfam" id="PF13487">
    <property type="entry name" value="HD_5"/>
    <property type="match status" value="1"/>
</dbReference>
<dbReference type="EMBL" id="JACJVQ010000006">
    <property type="protein sequence ID" value="MBB6634342.1"/>
    <property type="molecule type" value="Genomic_DNA"/>
</dbReference>
<dbReference type="CDD" id="cd00077">
    <property type="entry name" value="HDc"/>
    <property type="match status" value="1"/>
</dbReference>
<name>A0A841SSZ3_9BACL</name>
<proteinExistence type="predicted"/>
<sequence>MEEWLGRVVKQDVIKSGLVLVAAGTSLDMTHIRLMEQHRVDLTELVWLPSARESANELPSKSMQQASSYSKELFDSIRRHRKVPLMDIKNELVPLVSDVAAHQNVFNLIELIKAKGEYTHQHNIAVGVLSTMIGRWMELGESELSLLTLSATLHDVGKVRISDELLNKPGRLSSDEYAEIKLHTRYGYEILSETVGLSPRAALVALQHHERADGQGYPLKLKNAQVDPLSRIVAVADVFHAMSSKRPYHEALPFHEVVTQMRAGAFGELDSKIVNLFLEKLFVHLIGHQIKLTDGRWGEVVYLNPHDDLHPLVKVEEEFIDLSQTRHLHIMEIVL</sequence>
<dbReference type="SUPFAM" id="SSF109604">
    <property type="entry name" value="HD-domain/PDEase-like"/>
    <property type="match status" value="1"/>
</dbReference>
<organism evidence="2 3">
    <name type="scientific">Cohnella thailandensis</name>
    <dbReference type="NCBI Taxonomy" id="557557"/>
    <lineage>
        <taxon>Bacteria</taxon>
        <taxon>Bacillati</taxon>
        <taxon>Bacillota</taxon>
        <taxon>Bacilli</taxon>
        <taxon>Bacillales</taxon>
        <taxon>Paenibacillaceae</taxon>
        <taxon>Cohnella</taxon>
    </lineage>
</organism>
<dbReference type="SMART" id="SM00471">
    <property type="entry name" value="HDc"/>
    <property type="match status" value="1"/>
</dbReference>
<protein>
    <submittedName>
        <fullName evidence="2">HD-GYP domain-containing protein</fullName>
    </submittedName>
</protein>
<dbReference type="PANTHER" id="PTHR43155">
    <property type="entry name" value="CYCLIC DI-GMP PHOSPHODIESTERASE PA4108-RELATED"/>
    <property type="match status" value="1"/>
</dbReference>